<dbReference type="RefSeq" id="WP_219905650.1">
    <property type="nucleotide sequence ID" value="NZ_PVTL01000005.1"/>
</dbReference>
<dbReference type="PANTHER" id="PTHR10285">
    <property type="entry name" value="URIDINE KINASE"/>
    <property type="match status" value="1"/>
</dbReference>
<dbReference type="GO" id="GO:0016301">
    <property type="term" value="F:kinase activity"/>
    <property type="evidence" value="ECO:0007669"/>
    <property type="project" value="UniProtKB-KW"/>
</dbReference>
<dbReference type="EMBL" id="PVTL01000005">
    <property type="protein sequence ID" value="PRY68144.1"/>
    <property type="molecule type" value="Genomic_DNA"/>
</dbReference>
<dbReference type="Gene3D" id="3.40.50.300">
    <property type="entry name" value="P-loop containing nucleotide triphosphate hydrolases"/>
    <property type="match status" value="1"/>
</dbReference>
<protein>
    <submittedName>
        <fullName evidence="2">Phosphoribulokinase/uridine kinase family protein</fullName>
    </submittedName>
</protein>
<dbReference type="Proteomes" id="UP000237983">
    <property type="component" value="Unassembled WGS sequence"/>
</dbReference>
<proteinExistence type="predicted"/>
<evidence type="ECO:0000259" key="1">
    <source>
        <dbReference type="Pfam" id="PF00485"/>
    </source>
</evidence>
<feature type="domain" description="Phosphoribulokinase/uridine kinase" evidence="1">
    <location>
        <begin position="25"/>
        <end position="184"/>
    </location>
</feature>
<dbReference type="GO" id="GO:0005524">
    <property type="term" value="F:ATP binding"/>
    <property type="evidence" value="ECO:0007669"/>
    <property type="project" value="InterPro"/>
</dbReference>
<dbReference type="InterPro" id="IPR027417">
    <property type="entry name" value="P-loop_NTPase"/>
</dbReference>
<sequence length="221" mass="23230">MTVLRSVDEVVAVIAAAVVPGQRLIVGIVGPPGAGKSTLAEDVVTRLAEEGAKTDARVGAALLPMDGFHLPQQRLVKLGSRARMGAPDTFDVAGFVSTLTALRSPSAFGNSGNAVSAPGFDRTIEEAVPGAIVIGPEFPIVVVEGNYLLLDSDGWGAVAPLLNMTIFVRLERGIRLARLIDRHVRFGKSPDAARAWALGPDETNARLIEGTSHRATHVVEL</sequence>
<comment type="caution">
    <text evidence="2">The sequence shown here is derived from an EMBL/GenBank/DDBJ whole genome shotgun (WGS) entry which is preliminary data.</text>
</comment>
<keyword evidence="2" id="KW-0808">Transferase</keyword>
<dbReference type="InterPro" id="IPR006083">
    <property type="entry name" value="PRK/URK"/>
</dbReference>
<gene>
    <name evidence="2" type="ORF">B0I08_105309</name>
</gene>
<dbReference type="SUPFAM" id="SSF52540">
    <property type="entry name" value="P-loop containing nucleoside triphosphate hydrolases"/>
    <property type="match status" value="1"/>
</dbReference>
<evidence type="ECO:0000313" key="2">
    <source>
        <dbReference type="EMBL" id="PRY68144.1"/>
    </source>
</evidence>
<name>A0A2T0VDC0_9MICO</name>
<evidence type="ECO:0000313" key="3">
    <source>
        <dbReference type="Proteomes" id="UP000237983"/>
    </source>
</evidence>
<dbReference type="Pfam" id="PF00485">
    <property type="entry name" value="PRK"/>
    <property type="match status" value="1"/>
</dbReference>
<reference evidence="2 3" key="1">
    <citation type="submission" date="2018-03" db="EMBL/GenBank/DDBJ databases">
        <title>Genomic Encyclopedia of Type Strains, Phase III (KMG-III): the genomes of soil and plant-associated and newly described type strains.</title>
        <authorList>
            <person name="Whitman W."/>
        </authorList>
    </citation>
    <scope>NUCLEOTIDE SEQUENCE [LARGE SCALE GENOMIC DNA]</scope>
    <source>
        <strain evidence="2 3">CGMCC 1.12484</strain>
    </source>
</reference>
<keyword evidence="2" id="KW-0418">Kinase</keyword>
<organism evidence="2 3">
    <name type="scientific">Glaciihabitans tibetensis</name>
    <dbReference type="NCBI Taxonomy" id="1266600"/>
    <lineage>
        <taxon>Bacteria</taxon>
        <taxon>Bacillati</taxon>
        <taxon>Actinomycetota</taxon>
        <taxon>Actinomycetes</taxon>
        <taxon>Micrococcales</taxon>
        <taxon>Microbacteriaceae</taxon>
        <taxon>Glaciihabitans</taxon>
    </lineage>
</organism>
<accession>A0A2T0VDC0</accession>
<keyword evidence="3" id="KW-1185">Reference proteome</keyword>
<dbReference type="NCBIfam" id="NF006743">
    <property type="entry name" value="PRK09270.1-2"/>
    <property type="match status" value="1"/>
</dbReference>
<dbReference type="AlphaFoldDB" id="A0A2T0VDC0"/>